<organism evidence="2">
    <name type="scientific">Oryza barthii</name>
    <dbReference type="NCBI Taxonomy" id="65489"/>
    <lineage>
        <taxon>Eukaryota</taxon>
        <taxon>Viridiplantae</taxon>
        <taxon>Streptophyta</taxon>
        <taxon>Embryophyta</taxon>
        <taxon>Tracheophyta</taxon>
        <taxon>Spermatophyta</taxon>
        <taxon>Magnoliopsida</taxon>
        <taxon>Liliopsida</taxon>
        <taxon>Poales</taxon>
        <taxon>Poaceae</taxon>
        <taxon>BOP clade</taxon>
        <taxon>Oryzoideae</taxon>
        <taxon>Oryzeae</taxon>
        <taxon>Oryzinae</taxon>
        <taxon>Oryza</taxon>
    </lineage>
</organism>
<accession>A0A0D3H2K3</accession>
<feature type="region of interest" description="Disordered" evidence="1">
    <location>
        <begin position="223"/>
        <end position="254"/>
    </location>
</feature>
<dbReference type="AlphaFoldDB" id="A0A0D3H2K3"/>
<dbReference type="PaxDb" id="65489-OBART08G21730.1"/>
<evidence type="ECO:0000256" key="1">
    <source>
        <dbReference type="SAM" id="MobiDB-lite"/>
    </source>
</evidence>
<protein>
    <submittedName>
        <fullName evidence="2">Uncharacterized protein</fullName>
    </submittedName>
</protein>
<evidence type="ECO:0000313" key="3">
    <source>
        <dbReference type="Proteomes" id="UP000026960"/>
    </source>
</evidence>
<feature type="region of interest" description="Disordered" evidence="1">
    <location>
        <begin position="1"/>
        <end position="27"/>
    </location>
</feature>
<proteinExistence type="predicted"/>
<evidence type="ECO:0000313" key="2">
    <source>
        <dbReference type="EnsemblPlants" id="OBART08G21730.1"/>
    </source>
</evidence>
<dbReference type="HOGENOM" id="CLU_095856_0_0_1"/>
<keyword evidence="3" id="KW-1185">Reference proteome</keyword>
<reference evidence="2" key="1">
    <citation type="journal article" date="2009" name="Rice">
        <title>De Novo Next Generation Sequencing of Plant Genomes.</title>
        <authorList>
            <person name="Rounsley S."/>
            <person name="Marri P.R."/>
            <person name="Yu Y."/>
            <person name="He R."/>
            <person name="Sisneros N."/>
            <person name="Goicoechea J.L."/>
            <person name="Lee S.J."/>
            <person name="Angelova A."/>
            <person name="Kudrna D."/>
            <person name="Luo M."/>
            <person name="Affourtit J."/>
            <person name="Desany B."/>
            <person name="Knight J."/>
            <person name="Niazi F."/>
            <person name="Egholm M."/>
            <person name="Wing R.A."/>
        </authorList>
    </citation>
    <scope>NUCLEOTIDE SEQUENCE [LARGE SCALE GENOMIC DNA]</scope>
    <source>
        <strain evidence="2">cv. IRGC 105608</strain>
    </source>
</reference>
<name>A0A0D3H2K3_9ORYZ</name>
<dbReference type="Proteomes" id="UP000026960">
    <property type="component" value="Chromosome 8"/>
</dbReference>
<feature type="compositionally biased region" description="Basic and acidic residues" evidence="1">
    <location>
        <begin position="1"/>
        <end position="15"/>
    </location>
</feature>
<sequence length="254" mass="28414">MDRQKNLAERPQSSEDKEEEDEKKKKIKKNTTRLQVYPRKHMLAWTEVLQTVSSPLKHTYFWMLLLTEEEGKEGQRPFSCRRCRSREPRDLEHPHSVRLDPWFPGLGHPDLEVLSLGLGVASTGSGGDGGSSSPAGDGGDGRLHLADGAGRRLGSRPAVRRRYRTGARHADLERIEGRRRLEGNLAAHRIALKSGSGRRRAPGSSMEVKICHRYDLIITRTSDGEDSDELCSIKSDSPRDATPPRKIPPAGRRS</sequence>
<reference evidence="2" key="2">
    <citation type="submission" date="2015-03" db="UniProtKB">
        <authorList>
            <consortium name="EnsemblPlants"/>
        </authorList>
    </citation>
    <scope>IDENTIFICATION</scope>
</reference>
<dbReference type="EnsemblPlants" id="OBART08G21730.1">
    <property type="protein sequence ID" value="OBART08G21730.1"/>
    <property type="gene ID" value="OBART08G21730"/>
</dbReference>
<feature type="region of interest" description="Disordered" evidence="1">
    <location>
        <begin position="122"/>
        <end position="158"/>
    </location>
</feature>
<dbReference type="Gramene" id="OBART08G21730.1">
    <property type="protein sequence ID" value="OBART08G21730.1"/>
    <property type="gene ID" value="OBART08G21730"/>
</dbReference>